<evidence type="ECO:0000313" key="8">
    <source>
        <dbReference type="Proteomes" id="UP000020766"/>
    </source>
</evidence>
<dbReference type="Pfam" id="PF00590">
    <property type="entry name" value="TP_methylase"/>
    <property type="match status" value="1"/>
</dbReference>
<dbReference type="InterPro" id="IPR014776">
    <property type="entry name" value="4pyrrole_Mease_sub2"/>
</dbReference>
<evidence type="ECO:0000259" key="6">
    <source>
        <dbReference type="Pfam" id="PF00590"/>
    </source>
</evidence>
<reference evidence="7 8" key="1">
    <citation type="submission" date="2014-01" db="EMBL/GenBank/DDBJ databases">
        <title>Interspecies Systems Biology Uncovers Metabolites Affecting C. elegans Gene Expression and Life History Traits.</title>
        <authorList>
            <person name="Watson E."/>
            <person name="Macneil L.T."/>
            <person name="Ritter A.D."/>
            <person name="Yilmaz L.S."/>
            <person name="Rosebrock A.P."/>
            <person name="Caudy A.A."/>
            <person name="Walhout A.J."/>
        </authorList>
    </citation>
    <scope>NUCLEOTIDE SEQUENCE [LARGE SCALE GENOMIC DNA]</scope>
    <source>
        <strain evidence="7 8">DA1877</strain>
    </source>
</reference>
<dbReference type="Gene3D" id="3.40.1010.10">
    <property type="entry name" value="Cobalt-precorrin-4 Transmethylase, Domain 1"/>
    <property type="match status" value="1"/>
</dbReference>
<keyword evidence="5" id="KW-0949">S-adenosyl-L-methionine</keyword>
<dbReference type="InterPro" id="IPR035996">
    <property type="entry name" value="4pyrrol_Methylase_sf"/>
</dbReference>
<keyword evidence="2" id="KW-0169">Cobalamin biosynthesis</keyword>
<evidence type="ECO:0000256" key="4">
    <source>
        <dbReference type="ARBA" id="ARBA00022679"/>
    </source>
</evidence>
<keyword evidence="8" id="KW-1185">Reference proteome</keyword>
<dbReference type="InterPro" id="IPR000878">
    <property type="entry name" value="4pyrrol_Mease"/>
</dbReference>
<organism evidence="7 8">
    <name type="scientific">Comamonas aquatica DA1877</name>
    <dbReference type="NCBI Taxonomy" id="1457173"/>
    <lineage>
        <taxon>Bacteria</taxon>
        <taxon>Pseudomonadati</taxon>
        <taxon>Pseudomonadota</taxon>
        <taxon>Betaproteobacteria</taxon>
        <taxon>Burkholderiales</taxon>
        <taxon>Comamonadaceae</taxon>
        <taxon>Comamonas</taxon>
    </lineage>
</organism>
<evidence type="ECO:0000256" key="2">
    <source>
        <dbReference type="ARBA" id="ARBA00022573"/>
    </source>
</evidence>
<dbReference type="PANTHER" id="PTHR43467:SF1">
    <property type="entry name" value="PRECORRIN-6A SYNTHASE [DEACETYLATING]"/>
    <property type="match status" value="1"/>
</dbReference>
<dbReference type="GO" id="GO:0032259">
    <property type="term" value="P:methylation"/>
    <property type="evidence" value="ECO:0007669"/>
    <property type="project" value="UniProtKB-KW"/>
</dbReference>
<dbReference type="AlphaFoldDB" id="A0A014MTZ4"/>
<comment type="caution">
    <text evidence="7">The sequence shown here is derived from an EMBL/GenBank/DDBJ whole genome shotgun (WGS) entry which is preliminary data.</text>
</comment>
<dbReference type="PANTHER" id="PTHR43467">
    <property type="entry name" value="COBALT-PRECORRIN-2 C(20)-METHYLTRANSFERASE"/>
    <property type="match status" value="1"/>
</dbReference>
<sequence>MSRPLPPVALTLIGIGTGNPDHLTRQALQAMRAADLILLPHKGEDKAELAALRQSLCDAVLADVPTPPRVAGFDMPVRRSQGDDYLAQVDEWHAAITRCWQATMAQALADGLQPRQAEGPLHVALLVWGDPSLYDSTLRIAARMQPPPVQVHVVAGITAVQALTAAHALAVNEIGQPFTVTTGRQLRDHGWPAGVDTVVVMLDGQCSFTQLPPALAQDVDIWWGAYVGMAQQVLDHGPLAEAGPRILATRAAARAQHGWIMDIYLLRRRSAAAPATAFNV</sequence>
<dbReference type="PATRIC" id="fig|1457173.3.peg.403"/>
<dbReference type="InterPro" id="IPR014777">
    <property type="entry name" value="4pyrrole_Mease_sub1"/>
</dbReference>
<dbReference type="Proteomes" id="UP000020766">
    <property type="component" value="Unassembled WGS sequence"/>
</dbReference>
<dbReference type="NCBIfam" id="TIGR02434">
    <property type="entry name" value="CobF"/>
    <property type="match status" value="1"/>
</dbReference>
<accession>A0A014MTZ4</accession>
<evidence type="ECO:0000256" key="5">
    <source>
        <dbReference type="ARBA" id="ARBA00022691"/>
    </source>
</evidence>
<dbReference type="SUPFAM" id="SSF53790">
    <property type="entry name" value="Tetrapyrrole methylase"/>
    <property type="match status" value="1"/>
</dbReference>
<dbReference type="GO" id="GO:0009236">
    <property type="term" value="P:cobalamin biosynthetic process"/>
    <property type="evidence" value="ECO:0007669"/>
    <property type="project" value="UniProtKB-KW"/>
</dbReference>
<feature type="domain" description="Tetrapyrrole methylase" evidence="6">
    <location>
        <begin position="10"/>
        <end position="242"/>
    </location>
</feature>
<evidence type="ECO:0000256" key="1">
    <source>
        <dbReference type="ARBA" id="ARBA00004953"/>
    </source>
</evidence>
<dbReference type="RefSeq" id="WP_043378407.1">
    <property type="nucleotide sequence ID" value="NZ_JBOK01000002.1"/>
</dbReference>
<keyword evidence="4" id="KW-0808">Transferase</keyword>
<dbReference type="EMBL" id="JBOK01000002">
    <property type="protein sequence ID" value="EXU81529.1"/>
    <property type="molecule type" value="Genomic_DNA"/>
</dbReference>
<keyword evidence="3" id="KW-0489">Methyltransferase</keyword>
<dbReference type="InterPro" id="IPR012797">
    <property type="entry name" value="CobF"/>
</dbReference>
<evidence type="ECO:0000256" key="3">
    <source>
        <dbReference type="ARBA" id="ARBA00022603"/>
    </source>
</evidence>
<comment type="pathway">
    <text evidence="1">Cofactor biosynthesis; adenosylcobalamin biosynthesis.</text>
</comment>
<protein>
    <submittedName>
        <fullName evidence="7">Precorrin 6A synthase</fullName>
    </submittedName>
</protein>
<gene>
    <name evidence="7" type="ORF">AX13_06940</name>
</gene>
<dbReference type="Gene3D" id="3.30.950.10">
    <property type="entry name" value="Methyltransferase, Cobalt-precorrin-4 Transmethylase, Domain 2"/>
    <property type="match status" value="1"/>
</dbReference>
<dbReference type="GO" id="GO:0043819">
    <property type="term" value="F:precorrin-6A synthase (deacetylating) activity"/>
    <property type="evidence" value="ECO:0007669"/>
    <property type="project" value="InterPro"/>
</dbReference>
<dbReference type="PIRSF" id="PIRSF036525">
    <property type="entry name" value="CobF"/>
    <property type="match status" value="1"/>
</dbReference>
<name>A0A014MTZ4_9BURK</name>
<dbReference type="CDD" id="cd11643">
    <property type="entry name" value="Precorrin-6A-synthase"/>
    <property type="match status" value="1"/>
</dbReference>
<proteinExistence type="predicted"/>
<evidence type="ECO:0000313" key="7">
    <source>
        <dbReference type="EMBL" id="EXU81529.1"/>
    </source>
</evidence>